<organism evidence="2 3">
    <name type="scientific">Flavobacterium arsenatis</name>
    <dbReference type="NCBI Taxonomy" id="1484332"/>
    <lineage>
        <taxon>Bacteria</taxon>
        <taxon>Pseudomonadati</taxon>
        <taxon>Bacteroidota</taxon>
        <taxon>Flavobacteriia</taxon>
        <taxon>Flavobacteriales</taxon>
        <taxon>Flavobacteriaceae</taxon>
        <taxon>Flavobacterium</taxon>
    </lineage>
</organism>
<feature type="transmembrane region" description="Helical" evidence="1">
    <location>
        <begin position="55"/>
        <end position="73"/>
    </location>
</feature>
<dbReference type="EMBL" id="JAVDVI010000001">
    <property type="protein sequence ID" value="MDR6966138.1"/>
    <property type="molecule type" value="Genomic_DNA"/>
</dbReference>
<evidence type="ECO:0000313" key="3">
    <source>
        <dbReference type="Proteomes" id="UP001255185"/>
    </source>
</evidence>
<comment type="caution">
    <text evidence="2">The sequence shown here is derived from an EMBL/GenBank/DDBJ whole genome shotgun (WGS) entry which is preliminary data.</text>
</comment>
<evidence type="ECO:0000256" key="1">
    <source>
        <dbReference type="SAM" id="Phobius"/>
    </source>
</evidence>
<gene>
    <name evidence="2" type="ORF">J2X31_000131</name>
</gene>
<keyword evidence="3" id="KW-1185">Reference proteome</keyword>
<evidence type="ECO:0000313" key="2">
    <source>
        <dbReference type="EMBL" id="MDR6966138.1"/>
    </source>
</evidence>
<accession>A0ABU1TJU3</accession>
<protein>
    <submittedName>
        <fullName evidence="2">Uncharacterized protein</fullName>
    </submittedName>
</protein>
<name>A0ABU1TJU3_9FLAO</name>
<keyword evidence="1" id="KW-1133">Transmembrane helix</keyword>
<proteinExistence type="predicted"/>
<feature type="transmembrane region" description="Helical" evidence="1">
    <location>
        <begin position="111"/>
        <end position="130"/>
    </location>
</feature>
<dbReference type="Proteomes" id="UP001255185">
    <property type="component" value="Unassembled WGS sequence"/>
</dbReference>
<keyword evidence="1" id="KW-0812">Transmembrane</keyword>
<reference evidence="2 3" key="1">
    <citation type="submission" date="2023-07" db="EMBL/GenBank/DDBJ databases">
        <title>Sorghum-associated microbial communities from plants grown in Nebraska, USA.</title>
        <authorList>
            <person name="Schachtman D."/>
        </authorList>
    </citation>
    <scope>NUCLEOTIDE SEQUENCE [LARGE SCALE GENOMIC DNA]</scope>
    <source>
        <strain evidence="2 3">3773</strain>
    </source>
</reference>
<feature type="transmembrane region" description="Helical" evidence="1">
    <location>
        <begin position="28"/>
        <end position="49"/>
    </location>
</feature>
<keyword evidence="1" id="KW-0472">Membrane</keyword>
<feature type="transmembrane region" description="Helical" evidence="1">
    <location>
        <begin position="142"/>
        <end position="162"/>
    </location>
</feature>
<dbReference type="RefSeq" id="WP_310023591.1">
    <property type="nucleotide sequence ID" value="NZ_JAVDVI010000001.1"/>
</dbReference>
<feature type="transmembrane region" description="Helical" evidence="1">
    <location>
        <begin position="6"/>
        <end position="21"/>
    </location>
</feature>
<feature type="transmembrane region" description="Helical" evidence="1">
    <location>
        <begin position="182"/>
        <end position="199"/>
    </location>
</feature>
<feature type="transmembrane region" description="Helical" evidence="1">
    <location>
        <begin position="80"/>
        <end position="99"/>
    </location>
</feature>
<sequence length="208" mass="24623">MNFTQLLVFVSFIVVLIAYKRNNKLHHILLSILFVSLTSEVACLIFLYHKINISLVYSITTLFHHSLWLLLLFKITKRKMLGRIVMTVFLTYGIINLVSFEGLQKFNYNTFIFGAFLYLIFFIVDSFYRLKKEDFGFFLSNNYILLFAPVLFFLGLSVIFGFKNHELSETVVFGDVQLYTVIGYFVNIVYYGLINFYMYREKTLLYEH</sequence>